<keyword evidence="5" id="KW-1185">Reference proteome</keyword>
<dbReference type="GO" id="GO:0008757">
    <property type="term" value="F:S-adenosylmethionine-dependent methyltransferase activity"/>
    <property type="evidence" value="ECO:0007669"/>
    <property type="project" value="UniProtKB-ARBA"/>
</dbReference>
<dbReference type="SUPFAM" id="SSF53335">
    <property type="entry name" value="S-adenosyl-L-methionine-dependent methyltransferases"/>
    <property type="match status" value="1"/>
</dbReference>
<dbReference type="Gene3D" id="3.40.50.150">
    <property type="entry name" value="Vaccinia Virus protein VP39"/>
    <property type="match status" value="1"/>
</dbReference>
<dbReference type="AlphaFoldDB" id="A0A0K1Q8N2"/>
<dbReference type="GO" id="GO:0008170">
    <property type="term" value="F:N-methyltransferase activity"/>
    <property type="evidence" value="ECO:0007669"/>
    <property type="project" value="UniProtKB-ARBA"/>
</dbReference>
<dbReference type="InterPro" id="IPR002052">
    <property type="entry name" value="DNA_methylase_N6_adenine_CS"/>
</dbReference>
<evidence type="ECO:0000313" key="4">
    <source>
        <dbReference type="EMBL" id="AKV02103.1"/>
    </source>
</evidence>
<dbReference type="GO" id="GO:0003676">
    <property type="term" value="F:nucleic acid binding"/>
    <property type="evidence" value="ECO:0007669"/>
    <property type="project" value="InterPro"/>
</dbReference>
<keyword evidence="4" id="KW-0808">Transferase</keyword>
<dbReference type="Pfam" id="PF05175">
    <property type="entry name" value="MTS"/>
    <property type="match status" value="1"/>
</dbReference>
<keyword evidence="1 4" id="KW-0489">Methyltransferase</keyword>
<evidence type="ECO:0000256" key="2">
    <source>
        <dbReference type="ARBA" id="ARBA00022691"/>
    </source>
</evidence>
<organism evidence="4 5">
    <name type="scientific">Labilithrix luteola</name>
    <dbReference type="NCBI Taxonomy" id="1391654"/>
    <lineage>
        <taxon>Bacteria</taxon>
        <taxon>Pseudomonadati</taxon>
        <taxon>Myxococcota</taxon>
        <taxon>Polyangia</taxon>
        <taxon>Polyangiales</taxon>
        <taxon>Labilitrichaceae</taxon>
        <taxon>Labilithrix</taxon>
    </lineage>
</organism>
<evidence type="ECO:0000259" key="3">
    <source>
        <dbReference type="Pfam" id="PF05175"/>
    </source>
</evidence>
<sequence>MAQPAKNRGYRVNVDAILLAAFAAGVLDEPPARARKAKAAFDLGSGVGAVGLSLLHLGGASHVTMIEVDPILAGLAEENAVANRWQDRIEVRLGSVAAITKSDADLVVCNPPYVPPGRGRAPLAVRATAKMGSLDDFVYAARKLAGRRARVCFVYPAIEATTLLGSLRSAGLEPKRLRTVHSKPNEKARVVLVEAVAGKPGGLVIEPGFVETDGKGRRSSPIERLLAK</sequence>
<dbReference type="PANTHER" id="PTHR47739">
    <property type="entry name" value="TRNA1(VAL) (ADENINE(37)-N6)-METHYLTRANSFERASE"/>
    <property type="match status" value="1"/>
</dbReference>
<evidence type="ECO:0000256" key="1">
    <source>
        <dbReference type="ARBA" id="ARBA00022603"/>
    </source>
</evidence>
<dbReference type="EMBL" id="CP012333">
    <property type="protein sequence ID" value="AKV02103.1"/>
    <property type="molecule type" value="Genomic_DNA"/>
</dbReference>
<dbReference type="CDD" id="cd02440">
    <property type="entry name" value="AdoMet_MTases"/>
    <property type="match status" value="1"/>
</dbReference>
<keyword evidence="2" id="KW-0949">S-adenosyl-L-methionine</keyword>
<proteinExistence type="predicted"/>
<gene>
    <name evidence="4" type="ORF">AKJ09_08766</name>
</gene>
<accession>A0A0K1Q8N2</accession>
<evidence type="ECO:0000313" key="5">
    <source>
        <dbReference type="Proteomes" id="UP000064967"/>
    </source>
</evidence>
<dbReference type="InterPro" id="IPR007848">
    <property type="entry name" value="Small_mtfrase_dom"/>
</dbReference>
<reference evidence="4 5" key="1">
    <citation type="submission" date="2015-08" db="EMBL/GenBank/DDBJ databases">
        <authorList>
            <person name="Babu N.S."/>
            <person name="Beckwith C.J."/>
            <person name="Beseler K.G."/>
            <person name="Brison A."/>
            <person name="Carone J.V."/>
            <person name="Caskin T.P."/>
            <person name="Diamond M."/>
            <person name="Durham M.E."/>
            <person name="Foxe J.M."/>
            <person name="Go M."/>
            <person name="Henderson B.A."/>
            <person name="Jones I.B."/>
            <person name="McGettigan J.A."/>
            <person name="Micheletti S.J."/>
            <person name="Nasrallah M.E."/>
            <person name="Ortiz D."/>
            <person name="Piller C.R."/>
            <person name="Privatt S.R."/>
            <person name="Schneider S.L."/>
            <person name="Sharp S."/>
            <person name="Smith T.C."/>
            <person name="Stanton J.D."/>
            <person name="Ullery H.E."/>
            <person name="Wilson R.J."/>
            <person name="Serrano M.G."/>
            <person name="Buck G."/>
            <person name="Lee V."/>
            <person name="Wang Y."/>
            <person name="Carvalho R."/>
            <person name="Voegtly L."/>
            <person name="Shi R."/>
            <person name="Duckworth R."/>
            <person name="Johnson A."/>
            <person name="Loviza R."/>
            <person name="Walstead R."/>
            <person name="Shah Z."/>
            <person name="Kiflezghi M."/>
            <person name="Wade K."/>
            <person name="Ball S.L."/>
            <person name="Bradley K.W."/>
            <person name="Asai D.J."/>
            <person name="Bowman C.A."/>
            <person name="Russell D.A."/>
            <person name="Pope W.H."/>
            <person name="Jacobs-Sera D."/>
            <person name="Hendrix R.W."/>
            <person name="Hatfull G.F."/>
        </authorList>
    </citation>
    <scope>NUCLEOTIDE SEQUENCE [LARGE SCALE GENOMIC DNA]</scope>
    <source>
        <strain evidence="4 5">DSM 27648</strain>
    </source>
</reference>
<dbReference type="InterPro" id="IPR050210">
    <property type="entry name" value="tRNA_Adenine-N(6)_MTase"/>
</dbReference>
<dbReference type="GO" id="GO:0032259">
    <property type="term" value="P:methylation"/>
    <property type="evidence" value="ECO:0007669"/>
    <property type="project" value="UniProtKB-KW"/>
</dbReference>
<dbReference type="STRING" id="1391654.AKJ09_08766"/>
<dbReference type="PROSITE" id="PS00092">
    <property type="entry name" value="N6_MTASE"/>
    <property type="match status" value="1"/>
</dbReference>
<dbReference type="Proteomes" id="UP000064967">
    <property type="component" value="Chromosome"/>
</dbReference>
<dbReference type="PANTHER" id="PTHR47739:SF1">
    <property type="entry name" value="TRNA1(VAL) (ADENINE(37)-N6)-METHYLTRANSFERASE"/>
    <property type="match status" value="1"/>
</dbReference>
<dbReference type="KEGG" id="llu:AKJ09_08766"/>
<protein>
    <submittedName>
        <fullName evidence="4">tRNA (Adenine37-N(6))-methyltransferase TrmN6</fullName>
    </submittedName>
</protein>
<dbReference type="InterPro" id="IPR029063">
    <property type="entry name" value="SAM-dependent_MTases_sf"/>
</dbReference>
<name>A0A0K1Q8N2_9BACT</name>
<feature type="domain" description="Methyltransferase small" evidence="3">
    <location>
        <begin position="36"/>
        <end position="114"/>
    </location>
</feature>